<evidence type="ECO:0000313" key="2">
    <source>
        <dbReference type="EMBL" id="WPU66608.1"/>
    </source>
</evidence>
<dbReference type="AlphaFoldDB" id="A0AAX4HTW1"/>
<sequence>MKTLALGTLTLISATLAHANTSPLLLDAACSYSCTYTVERCYDGCYEMESSKKKYVDYRGLSLEAIESVRYSDELRKECLKTLPEMTQWDADAKFSKIENFKCEYFKH</sequence>
<reference evidence="2 3" key="1">
    <citation type="submission" date="2023-11" db="EMBL/GenBank/DDBJ databases">
        <title>Peredibacter starrii A3.12.</title>
        <authorList>
            <person name="Mitchell R.J."/>
        </authorList>
    </citation>
    <scope>NUCLEOTIDE SEQUENCE [LARGE SCALE GENOMIC DNA]</scope>
    <source>
        <strain evidence="2 3">A3.12</strain>
    </source>
</reference>
<evidence type="ECO:0000256" key="1">
    <source>
        <dbReference type="SAM" id="SignalP"/>
    </source>
</evidence>
<name>A0AAX4HTW1_9BACT</name>
<dbReference type="KEGG" id="psti:SOO65_07605"/>
<organism evidence="2 3">
    <name type="scientific">Peredibacter starrii</name>
    <dbReference type="NCBI Taxonomy" id="28202"/>
    <lineage>
        <taxon>Bacteria</taxon>
        <taxon>Pseudomonadati</taxon>
        <taxon>Bdellovibrionota</taxon>
        <taxon>Bacteriovoracia</taxon>
        <taxon>Bacteriovoracales</taxon>
        <taxon>Bacteriovoracaceae</taxon>
        <taxon>Peredibacter</taxon>
    </lineage>
</organism>
<dbReference type="Proteomes" id="UP001324634">
    <property type="component" value="Chromosome"/>
</dbReference>
<feature type="signal peptide" evidence="1">
    <location>
        <begin position="1"/>
        <end position="19"/>
    </location>
</feature>
<gene>
    <name evidence="2" type="ORF">SOO65_07605</name>
</gene>
<keyword evidence="1" id="KW-0732">Signal</keyword>
<proteinExistence type="predicted"/>
<accession>A0AAX4HTW1</accession>
<dbReference type="RefSeq" id="WP_321398993.1">
    <property type="nucleotide sequence ID" value="NZ_CP139487.1"/>
</dbReference>
<feature type="chain" id="PRO_5043858941" evidence="1">
    <location>
        <begin position="20"/>
        <end position="108"/>
    </location>
</feature>
<evidence type="ECO:0000313" key="3">
    <source>
        <dbReference type="Proteomes" id="UP001324634"/>
    </source>
</evidence>
<dbReference type="EMBL" id="CP139487">
    <property type="protein sequence ID" value="WPU66608.1"/>
    <property type="molecule type" value="Genomic_DNA"/>
</dbReference>
<keyword evidence="3" id="KW-1185">Reference proteome</keyword>
<protein>
    <submittedName>
        <fullName evidence="2">Uncharacterized protein</fullName>
    </submittedName>
</protein>